<dbReference type="AlphaFoldDB" id="A0AAN8FXW2"/>
<reference evidence="2 3" key="1">
    <citation type="submission" date="2019-10" db="EMBL/GenBank/DDBJ databases">
        <title>Assembly and Annotation for the nematode Trichostrongylus colubriformis.</title>
        <authorList>
            <person name="Martin J."/>
        </authorList>
    </citation>
    <scope>NUCLEOTIDE SEQUENCE [LARGE SCALE GENOMIC DNA]</scope>
    <source>
        <strain evidence="2">G859</strain>
        <tissue evidence="2">Whole worm</tissue>
    </source>
</reference>
<proteinExistence type="predicted"/>
<keyword evidence="3" id="KW-1185">Reference proteome</keyword>
<dbReference type="EMBL" id="WIXE01008448">
    <property type="protein sequence ID" value="KAK5979315.1"/>
    <property type="molecule type" value="Genomic_DNA"/>
</dbReference>
<sequence>MWMQYIYPHKAVTVDKFTVQDATDLTWRFMSSGRRYVYCIVEKQKCYSPFVLQNKFLVYDLWSGTYCYYRSSSTSDLTEFYETSGNRGIAVMDDGDDVSFHSTIIDHETRKLDIGEASLSMGKSTNIYGNHRSSVGFSTRNGTVRPEELVMRKEFNFRNDNGITMVIPFESGISVIEMDSHCNIKKTDVECDSGSWSRSEPWQEGRMLYCFHSVANEFEEDEFSGMIISIGLETREVSWITLADERLKSFFDDPLHPVRLVRTIHRNNRLWVTAEKVFDKMAKVYAKEGCRWHEVDLAVSDTMVLIDVRDDGSALVLNVEKHIEGYFREDSVSFAVLSRRGVPSLQSIARKAALKYVESLRYNKHMARIIGYDHS</sequence>
<accession>A0AAN8FXW2</accession>
<evidence type="ECO:0000313" key="3">
    <source>
        <dbReference type="Proteomes" id="UP001331761"/>
    </source>
</evidence>
<evidence type="ECO:0000313" key="1">
    <source>
        <dbReference type="EMBL" id="KAK5975799.1"/>
    </source>
</evidence>
<protein>
    <submittedName>
        <fullName evidence="2">Uncharacterized protein</fullName>
    </submittedName>
</protein>
<evidence type="ECO:0000313" key="2">
    <source>
        <dbReference type="EMBL" id="KAK5979315.1"/>
    </source>
</evidence>
<comment type="caution">
    <text evidence="2">The sequence shown here is derived from an EMBL/GenBank/DDBJ whole genome shotgun (WGS) entry which is preliminary data.</text>
</comment>
<dbReference type="Proteomes" id="UP001331761">
    <property type="component" value="Unassembled WGS sequence"/>
</dbReference>
<organism evidence="2 3">
    <name type="scientific">Trichostrongylus colubriformis</name>
    <name type="common">Black scour worm</name>
    <dbReference type="NCBI Taxonomy" id="6319"/>
    <lineage>
        <taxon>Eukaryota</taxon>
        <taxon>Metazoa</taxon>
        <taxon>Ecdysozoa</taxon>
        <taxon>Nematoda</taxon>
        <taxon>Chromadorea</taxon>
        <taxon>Rhabditida</taxon>
        <taxon>Rhabditina</taxon>
        <taxon>Rhabditomorpha</taxon>
        <taxon>Strongyloidea</taxon>
        <taxon>Trichostrongylidae</taxon>
        <taxon>Trichostrongylus</taxon>
    </lineage>
</organism>
<gene>
    <name evidence="2" type="ORF">GCK32_005694</name>
    <name evidence="1" type="ORF">GCK32_006947</name>
</gene>
<dbReference type="EMBL" id="WIXE01012611">
    <property type="protein sequence ID" value="KAK5975799.1"/>
    <property type="molecule type" value="Genomic_DNA"/>
</dbReference>
<name>A0AAN8FXW2_TRICO</name>